<reference evidence="2" key="1">
    <citation type="journal article" date="2020" name="Nature">
        <title>Giant virus diversity and host interactions through global metagenomics.</title>
        <authorList>
            <person name="Schulz F."/>
            <person name="Roux S."/>
            <person name="Paez-Espino D."/>
            <person name="Jungbluth S."/>
            <person name="Walsh D.A."/>
            <person name="Denef V.J."/>
            <person name="McMahon K.D."/>
            <person name="Konstantinidis K.T."/>
            <person name="Eloe-Fadrosh E.A."/>
            <person name="Kyrpides N.C."/>
            <person name="Woyke T."/>
        </authorList>
    </citation>
    <scope>NUCLEOTIDE SEQUENCE</scope>
    <source>
        <strain evidence="2">GVMAG-M-3300021425-30</strain>
    </source>
</reference>
<keyword evidence="1" id="KW-0812">Transmembrane</keyword>
<keyword evidence="1" id="KW-0472">Membrane</keyword>
<dbReference type="InterPro" id="IPR013083">
    <property type="entry name" value="Znf_RING/FYVE/PHD"/>
</dbReference>
<keyword evidence="1" id="KW-1133">Transmembrane helix</keyword>
<proteinExistence type="predicted"/>
<sequence>MSDIENVETLQCIICFEDSSPENKVESIKNFYIQPDCSCRYNVHSKCINEWQMIQLQQRDQQQHIYQTRKLSCLYCNSPIMVRAKWNGESYKKNTIQIICIIVGSILGIALLMIFIALIVNSKR</sequence>
<protein>
    <recommendedName>
        <fullName evidence="3">RING-CH-type domain-containing protein</fullName>
    </recommendedName>
</protein>
<evidence type="ECO:0000313" key="2">
    <source>
        <dbReference type="EMBL" id="QHT06288.1"/>
    </source>
</evidence>
<dbReference type="EMBL" id="MN739467">
    <property type="protein sequence ID" value="QHT06288.1"/>
    <property type="molecule type" value="Genomic_DNA"/>
</dbReference>
<dbReference type="Gene3D" id="3.30.40.10">
    <property type="entry name" value="Zinc/RING finger domain, C3HC4 (zinc finger)"/>
    <property type="match status" value="1"/>
</dbReference>
<evidence type="ECO:0008006" key="3">
    <source>
        <dbReference type="Google" id="ProtNLM"/>
    </source>
</evidence>
<name>A0A6C0CNV7_9ZZZZ</name>
<feature type="transmembrane region" description="Helical" evidence="1">
    <location>
        <begin position="96"/>
        <end position="120"/>
    </location>
</feature>
<dbReference type="AlphaFoldDB" id="A0A6C0CNV7"/>
<organism evidence="2">
    <name type="scientific">viral metagenome</name>
    <dbReference type="NCBI Taxonomy" id="1070528"/>
    <lineage>
        <taxon>unclassified sequences</taxon>
        <taxon>metagenomes</taxon>
        <taxon>organismal metagenomes</taxon>
    </lineage>
</organism>
<evidence type="ECO:0000256" key="1">
    <source>
        <dbReference type="SAM" id="Phobius"/>
    </source>
</evidence>
<accession>A0A6C0CNV7</accession>